<reference evidence="8" key="1">
    <citation type="submission" date="2018-05" db="EMBL/GenBank/DDBJ databases">
        <title>The essential role of an atypical RIG-I in the virus/bacteria-induced innate immunity of planarian Dugesia japonica.</title>
        <authorList>
            <person name="Li N."/>
            <person name="Pang Q."/>
        </authorList>
    </citation>
    <scope>NUCLEOTIDE SEQUENCE</scope>
</reference>
<evidence type="ECO:0000256" key="1">
    <source>
        <dbReference type="ARBA" id="ARBA00006866"/>
    </source>
</evidence>
<evidence type="ECO:0000256" key="2">
    <source>
        <dbReference type="ARBA" id="ARBA00022588"/>
    </source>
</evidence>
<dbReference type="PROSITE" id="PS51194">
    <property type="entry name" value="HELICASE_CTER"/>
    <property type="match status" value="1"/>
</dbReference>
<dbReference type="Pfam" id="PF00271">
    <property type="entry name" value="Helicase_C"/>
    <property type="match status" value="1"/>
</dbReference>
<dbReference type="Gene3D" id="1.10.533.10">
    <property type="entry name" value="Death Domain, Fas"/>
    <property type="match status" value="1"/>
</dbReference>
<feature type="domain" description="RLR CTR" evidence="7">
    <location>
        <begin position="814"/>
        <end position="943"/>
    </location>
</feature>
<proteinExistence type="evidence at transcript level"/>
<dbReference type="Gene3D" id="3.40.50.300">
    <property type="entry name" value="P-loop containing nucleotide triphosphate hydrolases"/>
    <property type="match status" value="2"/>
</dbReference>
<dbReference type="GO" id="GO:0016787">
    <property type="term" value="F:hydrolase activity"/>
    <property type="evidence" value="ECO:0007669"/>
    <property type="project" value="InterPro"/>
</dbReference>
<dbReference type="GO" id="GO:0045087">
    <property type="term" value="P:innate immune response"/>
    <property type="evidence" value="ECO:0007669"/>
    <property type="project" value="UniProtKB-KW"/>
</dbReference>
<feature type="domain" description="Helicase ATP-binding" evidence="5">
    <location>
        <begin position="284"/>
        <end position="462"/>
    </location>
</feature>
<comment type="catalytic activity">
    <reaction evidence="4">
        <text>ATP + H2O = ADP + phosphate + H(+)</text>
        <dbReference type="Rhea" id="RHEA:13065"/>
        <dbReference type="ChEBI" id="CHEBI:15377"/>
        <dbReference type="ChEBI" id="CHEBI:15378"/>
        <dbReference type="ChEBI" id="CHEBI:30616"/>
        <dbReference type="ChEBI" id="CHEBI:43474"/>
        <dbReference type="ChEBI" id="CHEBI:456216"/>
        <dbReference type="EC" id="3.6.4.13"/>
    </reaction>
    <physiologicalReaction direction="left-to-right" evidence="4">
        <dbReference type="Rhea" id="RHEA:13066"/>
    </physiologicalReaction>
</comment>
<keyword evidence="3" id="KW-0391">Immunity</keyword>
<dbReference type="Pfam" id="PF11648">
    <property type="entry name" value="RIG-I_C-RD"/>
    <property type="match status" value="1"/>
</dbReference>
<dbReference type="PROSITE" id="PS51192">
    <property type="entry name" value="HELICASE_ATP_BIND_1"/>
    <property type="match status" value="1"/>
</dbReference>
<name>A0A344X4E4_DUGJA</name>
<evidence type="ECO:0000259" key="7">
    <source>
        <dbReference type="PROSITE" id="PS51789"/>
    </source>
</evidence>
<dbReference type="InterPro" id="IPR001650">
    <property type="entry name" value="Helicase_C-like"/>
</dbReference>
<dbReference type="GO" id="GO:0003677">
    <property type="term" value="F:DNA binding"/>
    <property type="evidence" value="ECO:0007669"/>
    <property type="project" value="InterPro"/>
</dbReference>
<dbReference type="AlphaFoldDB" id="A0A344X4E4"/>
<sequence>MSKDIEDNWKIKRNFDKFKNLIETCLLEKDIIFYMVPLRELFNDKERKYIEESPSNEKVNHFLKCFNDLKNTSKYSYFRNAVVETHKNQWIHTFLTVDINDQDECTALENKWKVLQNTLNLLQHDIESIHIDEEFVHYLYSQEVISQAHKEYIIASILHKGSSTAIRELFNVVSMKSLNWYGHLLYIISKQKCNFIHKFLDELGPIDNYSNEEKLQKCLEYANNYIQSQIPQVENPKLKKSDDANIVILMDYNEISDSVEKDDVTRVEKDSSKYELKEFQVELCEKAMNKTNVIIYAPTGSGKTNIAVSITNHHLENNRSGKVAFLVHRIPLVIQQFKVFQKFKNPEFNVVSIRGKSDDNSGPLISHLKDNNIFVMTSDLLLNALTIDDGNKISSISEFSLIFFDECHNCTNSHPYTRIMKLYFKEKKKKSNNLPQIIGLTASPKSNKKDDIKGITESLLQLCACLDCLEISKVTKNKKELEGFISKPEQEPHLVGKREMDHFEEVLLEQIAYCEEKFKKMKNEKYFSFNAFREIPDDKFHESYANFVGSLKHLVTVTIDENDGKQKTYSIYRFLNAFYRGLIVNQMFNKQCAMKTIKNHLKHNGVDFTCYFDEVFYKRYEENILNRKHRQSDNPAIKVITDKIIEQIQKPDSRVLIFVREIDFTFYLVHILMNINESIKAEAIVGSSAKTELKGNDDHVLSRFHNGSTRVLVATTVVEEGLNVALCNMVISYGHVTNEISMVQRMGRLRAADSKYILVLPPMLHWLEKKEKLNEHRRNRMMESIEVFEKGDPNERRLKIEEFQNQYYCETANKINNTVESKPWKFTCRSCQTEICTSDDLRLLDGCHRICMNPKLLKKFTIREEENKCYGAQKSYKNAGKVFCFGCKNHQLGSYIYYRENPFFQLKIDCCSTTNSDGDMMHFKSWRTFTFSLKNLNSAELENYCSQLNALTNNII</sequence>
<dbReference type="InterPro" id="IPR011029">
    <property type="entry name" value="DEATH-like_dom_sf"/>
</dbReference>
<dbReference type="GO" id="GO:0003724">
    <property type="term" value="F:RNA helicase activity"/>
    <property type="evidence" value="ECO:0007669"/>
    <property type="project" value="UniProtKB-EC"/>
</dbReference>
<dbReference type="InterPro" id="IPR038557">
    <property type="entry name" value="RLR_C_sf"/>
</dbReference>
<gene>
    <name evidence="8" type="primary">RIG-I</name>
</gene>
<dbReference type="SMART" id="SM00487">
    <property type="entry name" value="DEXDc"/>
    <property type="match status" value="1"/>
</dbReference>
<dbReference type="GO" id="GO:0005524">
    <property type="term" value="F:ATP binding"/>
    <property type="evidence" value="ECO:0007669"/>
    <property type="project" value="InterPro"/>
</dbReference>
<dbReference type="InterPro" id="IPR021673">
    <property type="entry name" value="RLR_CTR"/>
</dbReference>
<dbReference type="PANTHER" id="PTHR14074">
    <property type="entry name" value="HELICASE WITH DEATH DOMAIN-RELATED"/>
    <property type="match status" value="1"/>
</dbReference>
<accession>A0A344X4E4</accession>
<dbReference type="Pfam" id="PF04851">
    <property type="entry name" value="ResIII"/>
    <property type="match status" value="1"/>
</dbReference>
<evidence type="ECO:0000313" key="8">
    <source>
        <dbReference type="EMBL" id="AXE73264.1"/>
    </source>
</evidence>
<dbReference type="InterPro" id="IPR006935">
    <property type="entry name" value="Helicase/UvrB_N"/>
</dbReference>
<dbReference type="PROSITE" id="PS51789">
    <property type="entry name" value="RLR_CTR"/>
    <property type="match status" value="1"/>
</dbReference>
<dbReference type="SMART" id="SM00490">
    <property type="entry name" value="HELICc"/>
    <property type="match status" value="1"/>
</dbReference>
<dbReference type="InterPro" id="IPR051363">
    <property type="entry name" value="RLR_Helicase"/>
</dbReference>
<evidence type="ECO:0000259" key="5">
    <source>
        <dbReference type="PROSITE" id="PS51192"/>
    </source>
</evidence>
<evidence type="ECO:0000256" key="3">
    <source>
        <dbReference type="ARBA" id="ARBA00022859"/>
    </source>
</evidence>
<dbReference type="GO" id="GO:0005737">
    <property type="term" value="C:cytoplasm"/>
    <property type="evidence" value="ECO:0007669"/>
    <property type="project" value="TreeGrafter"/>
</dbReference>
<dbReference type="InterPro" id="IPR014001">
    <property type="entry name" value="Helicase_ATP-bd"/>
</dbReference>
<dbReference type="Gene3D" id="2.170.150.30">
    <property type="entry name" value="RIG-I-like receptor, C-terminal regulatory domain"/>
    <property type="match status" value="1"/>
</dbReference>
<dbReference type="PANTHER" id="PTHR14074:SF16">
    <property type="entry name" value="ANTIVIRAL INNATE IMMUNE RESPONSE RECEPTOR RIG-I"/>
    <property type="match status" value="1"/>
</dbReference>
<dbReference type="Gene3D" id="1.20.1320.30">
    <property type="match status" value="1"/>
</dbReference>
<dbReference type="EMBL" id="MH304415">
    <property type="protein sequence ID" value="AXE73264.1"/>
    <property type="molecule type" value="mRNA"/>
</dbReference>
<dbReference type="InterPro" id="IPR027417">
    <property type="entry name" value="P-loop_NTPase"/>
</dbReference>
<evidence type="ECO:0000259" key="6">
    <source>
        <dbReference type="PROSITE" id="PS51194"/>
    </source>
</evidence>
<evidence type="ECO:0000256" key="4">
    <source>
        <dbReference type="ARBA" id="ARBA00049390"/>
    </source>
</evidence>
<comment type="similarity">
    <text evidence="1">Belongs to the helicase family. RLR subfamily.</text>
</comment>
<feature type="domain" description="Helicase C-terminal" evidence="6">
    <location>
        <begin position="640"/>
        <end position="804"/>
    </location>
</feature>
<keyword evidence="2" id="KW-0399">Innate immunity</keyword>
<protein>
    <submittedName>
        <fullName evidence="8">Retinoic acid-inducible protein I</fullName>
    </submittedName>
</protein>
<organism evidence="8">
    <name type="scientific">Dugesia japonica</name>
    <name type="common">Planarian</name>
    <dbReference type="NCBI Taxonomy" id="6161"/>
    <lineage>
        <taxon>Eukaryota</taxon>
        <taxon>Metazoa</taxon>
        <taxon>Spiralia</taxon>
        <taxon>Lophotrochozoa</taxon>
        <taxon>Platyhelminthes</taxon>
        <taxon>Rhabditophora</taxon>
        <taxon>Seriata</taxon>
        <taxon>Tricladida</taxon>
        <taxon>Continenticola</taxon>
        <taxon>Geoplanoidea</taxon>
        <taxon>Dugesiidae</taxon>
        <taxon>Dugesia</taxon>
    </lineage>
</organism>
<dbReference type="SUPFAM" id="SSF52540">
    <property type="entry name" value="P-loop containing nucleoside triphosphate hydrolases"/>
    <property type="match status" value="2"/>
</dbReference>